<dbReference type="WBParaSite" id="Minc3s03351g33596">
    <property type="protein sequence ID" value="Minc3s03351g33596"/>
    <property type="gene ID" value="Minc3s03351g33596"/>
</dbReference>
<name>A0A914N7B2_MELIC</name>
<feature type="transmembrane region" description="Helical" evidence="1">
    <location>
        <begin position="39"/>
        <end position="57"/>
    </location>
</feature>
<evidence type="ECO:0000313" key="2">
    <source>
        <dbReference type="Proteomes" id="UP000887563"/>
    </source>
</evidence>
<feature type="transmembrane region" description="Helical" evidence="1">
    <location>
        <begin position="12"/>
        <end position="33"/>
    </location>
</feature>
<evidence type="ECO:0000256" key="1">
    <source>
        <dbReference type="SAM" id="Phobius"/>
    </source>
</evidence>
<accession>A0A914N7B2</accession>
<reference evidence="3" key="1">
    <citation type="submission" date="2022-11" db="UniProtKB">
        <authorList>
            <consortium name="WormBaseParasite"/>
        </authorList>
    </citation>
    <scope>IDENTIFICATION</scope>
</reference>
<keyword evidence="1" id="KW-0812">Transmembrane</keyword>
<keyword evidence="1" id="KW-0472">Membrane</keyword>
<organism evidence="2 3">
    <name type="scientific">Meloidogyne incognita</name>
    <name type="common">Southern root-knot nematode worm</name>
    <name type="synonym">Oxyuris incognita</name>
    <dbReference type="NCBI Taxonomy" id="6306"/>
    <lineage>
        <taxon>Eukaryota</taxon>
        <taxon>Metazoa</taxon>
        <taxon>Ecdysozoa</taxon>
        <taxon>Nematoda</taxon>
        <taxon>Chromadorea</taxon>
        <taxon>Rhabditida</taxon>
        <taxon>Tylenchina</taxon>
        <taxon>Tylenchomorpha</taxon>
        <taxon>Tylenchoidea</taxon>
        <taxon>Meloidogynidae</taxon>
        <taxon>Meloidogyninae</taxon>
        <taxon>Meloidogyne</taxon>
        <taxon>Meloidogyne incognita group</taxon>
    </lineage>
</organism>
<feature type="transmembrane region" description="Helical" evidence="1">
    <location>
        <begin position="69"/>
        <end position="87"/>
    </location>
</feature>
<sequence>MFIYIFFLAHLYSWLIYICILSSSFASFILALIPWWPSLLLLLPLIALSLILSLIASSSSKFFRSSFSFFLLSLIGTFTFHALNVFRTTSPFNHSILPVRLLVFLIITLVPFGNMFTFCTDPFRNLHFFFLELFDFFIF</sequence>
<keyword evidence="1" id="KW-1133">Transmembrane helix</keyword>
<dbReference type="AlphaFoldDB" id="A0A914N7B2"/>
<evidence type="ECO:0000313" key="3">
    <source>
        <dbReference type="WBParaSite" id="Minc3s03351g33596"/>
    </source>
</evidence>
<keyword evidence="2" id="KW-1185">Reference proteome</keyword>
<dbReference type="Proteomes" id="UP000887563">
    <property type="component" value="Unplaced"/>
</dbReference>
<protein>
    <submittedName>
        <fullName evidence="3">NADH dehydrogenase subunit 6</fullName>
    </submittedName>
</protein>
<feature type="transmembrane region" description="Helical" evidence="1">
    <location>
        <begin position="99"/>
        <end position="119"/>
    </location>
</feature>
<proteinExistence type="predicted"/>